<comment type="caution">
    <text evidence="3">The sequence shown here is derived from an EMBL/GenBank/DDBJ whole genome shotgun (WGS) entry which is preliminary data.</text>
</comment>
<dbReference type="Pfam" id="PF01937">
    <property type="entry name" value="ARMT1-like_dom"/>
    <property type="match status" value="1"/>
</dbReference>
<evidence type="ECO:0000313" key="4">
    <source>
        <dbReference type="Proteomes" id="UP001190700"/>
    </source>
</evidence>
<dbReference type="Proteomes" id="UP001190700">
    <property type="component" value="Unassembled WGS sequence"/>
</dbReference>
<sequence length="182" mass="19892">MAERISTQPWKRVLLFCDNAGADMMGMLLLARQLVHLCGEDTKVMLVANSTPALNDITYAELDQYLEAAAGSDAVLAEMVAKGQVQCSESGQTSTLLDLARIGPELNDWVTKEMIQVEDPSDWLLVLDGMGRSLESNWNAATYMLPGVTVLTCAMIKSEVNAQRLDADVYDCIVRMVVAETS</sequence>
<feature type="domain" description="Damage-control phosphatase ARMT1-like metal-binding" evidence="2">
    <location>
        <begin position="3"/>
        <end position="172"/>
    </location>
</feature>
<proteinExistence type="predicted"/>
<organism evidence="3 4">
    <name type="scientific">Cymbomonas tetramitiformis</name>
    <dbReference type="NCBI Taxonomy" id="36881"/>
    <lineage>
        <taxon>Eukaryota</taxon>
        <taxon>Viridiplantae</taxon>
        <taxon>Chlorophyta</taxon>
        <taxon>Pyramimonadophyceae</taxon>
        <taxon>Pyramimonadales</taxon>
        <taxon>Pyramimonadaceae</taxon>
        <taxon>Cymbomonas</taxon>
    </lineage>
</organism>
<comment type="cofactor">
    <cofactor evidence="1">
        <name>Ni(2+)</name>
        <dbReference type="ChEBI" id="CHEBI:49786"/>
    </cofactor>
</comment>
<evidence type="ECO:0000256" key="1">
    <source>
        <dbReference type="ARBA" id="ARBA00001967"/>
    </source>
</evidence>
<evidence type="ECO:0000313" key="3">
    <source>
        <dbReference type="EMBL" id="KAK3257214.1"/>
    </source>
</evidence>
<dbReference type="SUPFAM" id="SSF111321">
    <property type="entry name" value="AF1104-like"/>
    <property type="match status" value="1"/>
</dbReference>
<dbReference type="EMBL" id="LGRX02020849">
    <property type="protein sequence ID" value="KAK3257214.1"/>
    <property type="molecule type" value="Genomic_DNA"/>
</dbReference>
<reference evidence="3 4" key="1">
    <citation type="journal article" date="2015" name="Genome Biol. Evol.">
        <title>Comparative Genomics of a Bacterivorous Green Alga Reveals Evolutionary Causalities and Consequences of Phago-Mixotrophic Mode of Nutrition.</title>
        <authorList>
            <person name="Burns J.A."/>
            <person name="Paasch A."/>
            <person name="Narechania A."/>
            <person name="Kim E."/>
        </authorList>
    </citation>
    <scope>NUCLEOTIDE SEQUENCE [LARGE SCALE GENOMIC DNA]</scope>
    <source>
        <strain evidence="3 4">PLY_AMNH</strain>
    </source>
</reference>
<keyword evidence="4" id="KW-1185">Reference proteome</keyword>
<dbReference type="AlphaFoldDB" id="A0AAE0FCK2"/>
<evidence type="ECO:0000259" key="2">
    <source>
        <dbReference type="Pfam" id="PF01937"/>
    </source>
</evidence>
<dbReference type="InterPro" id="IPR036075">
    <property type="entry name" value="ARMT-1-like_metal-bd_sf"/>
</dbReference>
<name>A0AAE0FCK2_9CHLO</name>
<accession>A0AAE0FCK2</accession>
<protein>
    <recommendedName>
        <fullName evidence="2">Damage-control phosphatase ARMT1-like metal-binding domain-containing protein</fullName>
    </recommendedName>
</protein>
<dbReference type="InterPro" id="IPR002791">
    <property type="entry name" value="ARMT1-like_metal-bd"/>
</dbReference>
<gene>
    <name evidence="3" type="ORF">CYMTET_33692</name>
</gene>
<dbReference type="Gene3D" id="3.40.50.10880">
    <property type="entry name" value="Uncharacterised protein PF01937, DUF89, domain 3"/>
    <property type="match status" value="1"/>
</dbReference>